<feature type="compositionally biased region" description="Basic and acidic residues" evidence="1">
    <location>
        <begin position="13"/>
        <end position="23"/>
    </location>
</feature>
<feature type="region of interest" description="Disordered" evidence="1">
    <location>
        <begin position="217"/>
        <end position="337"/>
    </location>
</feature>
<dbReference type="Proteomes" id="UP000324800">
    <property type="component" value="Unassembled WGS sequence"/>
</dbReference>
<organism evidence="2 3">
    <name type="scientific">Streblomastix strix</name>
    <dbReference type="NCBI Taxonomy" id="222440"/>
    <lineage>
        <taxon>Eukaryota</taxon>
        <taxon>Metamonada</taxon>
        <taxon>Preaxostyla</taxon>
        <taxon>Oxymonadida</taxon>
        <taxon>Streblomastigidae</taxon>
        <taxon>Streblomastix</taxon>
    </lineage>
</organism>
<feature type="compositionally biased region" description="Polar residues" evidence="1">
    <location>
        <begin position="59"/>
        <end position="78"/>
    </location>
</feature>
<protein>
    <submittedName>
        <fullName evidence="2">Uncharacterized protein</fullName>
    </submittedName>
</protein>
<feature type="region of interest" description="Disordered" evidence="1">
    <location>
        <begin position="1"/>
        <end position="91"/>
    </location>
</feature>
<feature type="region of interest" description="Disordered" evidence="1">
    <location>
        <begin position="163"/>
        <end position="183"/>
    </location>
</feature>
<reference evidence="2 3" key="1">
    <citation type="submission" date="2019-03" db="EMBL/GenBank/DDBJ databases">
        <title>Single cell metagenomics reveals metabolic interactions within the superorganism composed of flagellate Streblomastix strix and complex community of Bacteroidetes bacteria on its surface.</title>
        <authorList>
            <person name="Treitli S.C."/>
            <person name="Kolisko M."/>
            <person name="Husnik F."/>
            <person name="Keeling P."/>
            <person name="Hampl V."/>
        </authorList>
    </citation>
    <scope>NUCLEOTIDE SEQUENCE [LARGE SCALE GENOMIC DNA]</scope>
    <source>
        <strain evidence="2">ST1C</strain>
    </source>
</reference>
<sequence>MIKNPIKWNKTYQFEDKNRREGWDDNPNDDWTKRTQMQKDASDNRSDRDSTWTEDEVPQHQSVIDTGTAQTASPSQIPKQKGKIGQPPNQDDIDEQEIIQQRLATLQKEKEELCISDSDMEWQQLIGAIDNNNNLTPRIISPAPRMINTGMNKDKSVIQSQLSVTSTQKSQHRSGLRQRQKKSERELELLKAKQQLQQQNNIDINNTNVEIPDIQGTIGQLTGSQPSPIAESLGSNAELRPTEAGSISASNRERTEPQINEGHDDNADEEEDEQTDEAALNQNKDYKVNMNSQLPVQENLGTQPQNNQGLNALSQMEKDDLGPALVGVQEKPKSGRG</sequence>
<comment type="caution">
    <text evidence="2">The sequence shown here is derived from an EMBL/GenBank/DDBJ whole genome shotgun (WGS) entry which is preliminary data.</text>
</comment>
<feature type="compositionally biased region" description="Basic and acidic residues" evidence="1">
    <location>
        <begin position="40"/>
        <end position="51"/>
    </location>
</feature>
<accession>A0A5J4UX56</accession>
<feature type="compositionally biased region" description="Polar residues" evidence="1">
    <location>
        <begin position="217"/>
        <end position="227"/>
    </location>
</feature>
<evidence type="ECO:0000313" key="2">
    <source>
        <dbReference type="EMBL" id="KAA6375059.1"/>
    </source>
</evidence>
<dbReference type="AlphaFoldDB" id="A0A5J4UX56"/>
<feature type="compositionally biased region" description="Basic and acidic residues" evidence="1">
    <location>
        <begin position="251"/>
        <end position="265"/>
    </location>
</feature>
<dbReference type="EMBL" id="SNRW01011506">
    <property type="protein sequence ID" value="KAA6375059.1"/>
    <property type="molecule type" value="Genomic_DNA"/>
</dbReference>
<proteinExistence type="predicted"/>
<evidence type="ECO:0000256" key="1">
    <source>
        <dbReference type="SAM" id="MobiDB-lite"/>
    </source>
</evidence>
<gene>
    <name evidence="2" type="ORF">EZS28_029416</name>
</gene>
<evidence type="ECO:0000313" key="3">
    <source>
        <dbReference type="Proteomes" id="UP000324800"/>
    </source>
</evidence>
<feature type="compositionally biased region" description="Polar residues" evidence="1">
    <location>
        <begin position="289"/>
        <end position="314"/>
    </location>
</feature>
<feature type="non-terminal residue" evidence="2">
    <location>
        <position position="337"/>
    </location>
</feature>
<feature type="compositionally biased region" description="Basic residues" evidence="1">
    <location>
        <begin position="170"/>
        <end position="180"/>
    </location>
</feature>
<feature type="compositionally biased region" description="Acidic residues" evidence="1">
    <location>
        <begin position="266"/>
        <end position="276"/>
    </location>
</feature>
<name>A0A5J4UX56_9EUKA</name>